<gene>
    <name evidence="2" type="ORF">F0562_012183</name>
</gene>
<dbReference type="InterPro" id="IPR013792">
    <property type="entry name" value="RNA3'P_cycl/enolpyr_Trfase_a/b"/>
</dbReference>
<accession>A0A5J4ZWT7</accession>
<dbReference type="PANTHER" id="PTHR11096">
    <property type="entry name" value="RNA 3' TERMINAL PHOSPHATE CYCLASE"/>
    <property type="match status" value="1"/>
</dbReference>
<reference evidence="2 3" key="1">
    <citation type="submission" date="2019-09" db="EMBL/GenBank/DDBJ databases">
        <title>A chromosome-level genome assembly of the Chinese tupelo Nyssa sinensis.</title>
        <authorList>
            <person name="Yang X."/>
            <person name="Kang M."/>
            <person name="Yang Y."/>
            <person name="Xiong H."/>
            <person name="Wang M."/>
            <person name="Zhang Z."/>
            <person name="Wang Z."/>
            <person name="Wu H."/>
            <person name="Ma T."/>
            <person name="Liu J."/>
            <person name="Xi Z."/>
        </authorList>
    </citation>
    <scope>NUCLEOTIDE SEQUENCE [LARGE SCALE GENOMIC DNA]</scope>
    <source>
        <strain evidence="2">J267</strain>
        <tissue evidence="2">Leaf</tissue>
    </source>
</reference>
<dbReference type="SUPFAM" id="SSF55205">
    <property type="entry name" value="EPT/RTPC-like"/>
    <property type="match status" value="1"/>
</dbReference>
<proteinExistence type="predicted"/>
<feature type="domain" description="RNA 3'-terminal phosphate cyclase" evidence="1">
    <location>
        <begin position="9"/>
        <end position="107"/>
    </location>
</feature>
<dbReference type="OrthoDB" id="1705847at2759"/>
<dbReference type="Pfam" id="PF01137">
    <property type="entry name" value="RTC"/>
    <property type="match status" value="1"/>
</dbReference>
<dbReference type="GO" id="GO:0000479">
    <property type="term" value="P:endonucleolytic cleavage of tricistronic rRNA transcript (SSU-rRNA, 5.8S rRNA, LSU-rRNA)"/>
    <property type="evidence" value="ECO:0007669"/>
    <property type="project" value="TreeGrafter"/>
</dbReference>
<dbReference type="InterPro" id="IPR023797">
    <property type="entry name" value="RNA3'_phos_cyclase_dom"/>
</dbReference>
<dbReference type="InterPro" id="IPR000228">
    <property type="entry name" value="RNA3'_term_phos_cyc"/>
</dbReference>
<dbReference type="Gene3D" id="3.65.10.20">
    <property type="entry name" value="RNA 3'-terminal phosphate cyclase domain"/>
    <property type="match status" value="1"/>
</dbReference>
<dbReference type="AlphaFoldDB" id="A0A5J4ZWT7"/>
<name>A0A5J4ZWT7_9ASTE</name>
<sequence>MGKTSYMTLKGSQNLRQRLLLSTLSSTPLLIEDIRADETWPGLGPHEVSFLRLLEKICDDSVVEINETGTKLKYKPGNVMGGKHLVHDCGVSRSIGYFLEPLTCTWIVWEETPYNKAKRDYK</sequence>
<evidence type="ECO:0000313" key="2">
    <source>
        <dbReference type="EMBL" id="KAA8521507.1"/>
    </source>
</evidence>
<evidence type="ECO:0000259" key="1">
    <source>
        <dbReference type="Pfam" id="PF01137"/>
    </source>
</evidence>
<dbReference type="GO" id="GO:0005730">
    <property type="term" value="C:nucleolus"/>
    <property type="evidence" value="ECO:0007669"/>
    <property type="project" value="TreeGrafter"/>
</dbReference>
<dbReference type="Proteomes" id="UP000325577">
    <property type="component" value="Linkage Group LG5"/>
</dbReference>
<dbReference type="PANTHER" id="PTHR11096:SF1">
    <property type="entry name" value="RNA 3'-TERMINAL PHOSPHATE CYCLASE-LIKE PROTEIN"/>
    <property type="match status" value="1"/>
</dbReference>
<dbReference type="GO" id="GO:0004521">
    <property type="term" value="F:RNA endonuclease activity"/>
    <property type="evidence" value="ECO:0007669"/>
    <property type="project" value="TreeGrafter"/>
</dbReference>
<organism evidence="2 3">
    <name type="scientific">Nyssa sinensis</name>
    <dbReference type="NCBI Taxonomy" id="561372"/>
    <lineage>
        <taxon>Eukaryota</taxon>
        <taxon>Viridiplantae</taxon>
        <taxon>Streptophyta</taxon>
        <taxon>Embryophyta</taxon>
        <taxon>Tracheophyta</taxon>
        <taxon>Spermatophyta</taxon>
        <taxon>Magnoliopsida</taxon>
        <taxon>eudicotyledons</taxon>
        <taxon>Gunneridae</taxon>
        <taxon>Pentapetalae</taxon>
        <taxon>asterids</taxon>
        <taxon>Cornales</taxon>
        <taxon>Nyssaceae</taxon>
        <taxon>Nyssa</taxon>
    </lineage>
</organism>
<dbReference type="EMBL" id="CM018048">
    <property type="protein sequence ID" value="KAA8521507.1"/>
    <property type="molecule type" value="Genomic_DNA"/>
</dbReference>
<protein>
    <recommendedName>
        <fullName evidence="1">RNA 3'-terminal phosphate cyclase domain-containing protein</fullName>
    </recommendedName>
</protein>
<dbReference type="InterPro" id="IPR037136">
    <property type="entry name" value="RNA3'_phos_cyclase_dom_sf"/>
</dbReference>
<evidence type="ECO:0000313" key="3">
    <source>
        <dbReference type="Proteomes" id="UP000325577"/>
    </source>
</evidence>
<keyword evidence="3" id="KW-1185">Reference proteome</keyword>